<dbReference type="Gene3D" id="2.40.170.20">
    <property type="entry name" value="TonB-dependent receptor, beta-barrel domain"/>
    <property type="match status" value="1"/>
</dbReference>
<dbReference type="Gene3D" id="2.170.130.10">
    <property type="entry name" value="TonB-dependent receptor, plug domain"/>
    <property type="match status" value="1"/>
</dbReference>
<evidence type="ECO:0000256" key="4">
    <source>
        <dbReference type="ARBA" id="ARBA00022692"/>
    </source>
</evidence>
<dbReference type="PANTHER" id="PTHR40980:SF4">
    <property type="entry name" value="TONB-DEPENDENT RECEPTOR-LIKE BETA-BARREL DOMAIN-CONTAINING PROTEIN"/>
    <property type="match status" value="1"/>
</dbReference>
<evidence type="ECO:0000256" key="5">
    <source>
        <dbReference type="ARBA" id="ARBA00023136"/>
    </source>
</evidence>
<evidence type="ECO:0000256" key="1">
    <source>
        <dbReference type="ARBA" id="ARBA00004571"/>
    </source>
</evidence>
<comment type="similarity">
    <text evidence="7">Belongs to the TonB-dependent receptor family.</text>
</comment>
<dbReference type="SUPFAM" id="SSF56935">
    <property type="entry name" value="Porins"/>
    <property type="match status" value="1"/>
</dbReference>
<gene>
    <name evidence="12" type="ORF">HDF23_003605</name>
</gene>
<keyword evidence="5 7" id="KW-0472">Membrane</keyword>
<reference evidence="12 13" key="1">
    <citation type="submission" date="2020-08" db="EMBL/GenBank/DDBJ databases">
        <title>Genomic Encyclopedia of Type Strains, Phase IV (KMG-V): Genome sequencing to study the core and pangenomes of soil and plant-associated prokaryotes.</title>
        <authorList>
            <person name="Whitman W."/>
        </authorList>
    </citation>
    <scope>NUCLEOTIDE SEQUENCE [LARGE SCALE GENOMIC DNA]</scope>
    <source>
        <strain evidence="12 13">ANJLi2</strain>
    </source>
</reference>
<dbReference type="Proteomes" id="UP000541583">
    <property type="component" value="Unassembled WGS sequence"/>
</dbReference>
<proteinExistence type="inferred from homology"/>
<keyword evidence="12" id="KW-0675">Receptor</keyword>
<evidence type="ECO:0000256" key="2">
    <source>
        <dbReference type="ARBA" id="ARBA00022448"/>
    </source>
</evidence>
<evidence type="ECO:0000313" key="13">
    <source>
        <dbReference type="Proteomes" id="UP000541583"/>
    </source>
</evidence>
<dbReference type="Pfam" id="PF14905">
    <property type="entry name" value="OMP_b-brl_3"/>
    <property type="match status" value="1"/>
</dbReference>
<dbReference type="InterPro" id="IPR013784">
    <property type="entry name" value="Carb-bd-like_fold"/>
</dbReference>
<feature type="region of interest" description="Disordered" evidence="8">
    <location>
        <begin position="798"/>
        <end position="817"/>
    </location>
</feature>
<dbReference type="RefSeq" id="WP_084192247.1">
    <property type="nucleotide sequence ID" value="NZ_FTMG01000009.1"/>
</dbReference>
<keyword evidence="13" id="KW-1185">Reference proteome</keyword>
<feature type="domain" description="TonB-dependent receptor plug" evidence="10">
    <location>
        <begin position="148"/>
        <end position="224"/>
    </location>
</feature>
<protein>
    <submittedName>
        <fullName evidence="12">Outer membrane receptor protein involved in Fe transport</fullName>
    </submittedName>
</protein>
<dbReference type="InterPro" id="IPR036942">
    <property type="entry name" value="Beta-barrel_TonB_sf"/>
</dbReference>
<name>A0ABR6PM53_9SPHI</name>
<evidence type="ECO:0000256" key="6">
    <source>
        <dbReference type="ARBA" id="ARBA00023237"/>
    </source>
</evidence>
<keyword evidence="9" id="KW-0732">Signal</keyword>
<dbReference type="InterPro" id="IPR012910">
    <property type="entry name" value="Plug_dom"/>
</dbReference>
<dbReference type="InterPro" id="IPR039426">
    <property type="entry name" value="TonB-dep_rcpt-like"/>
</dbReference>
<feature type="domain" description="Outer membrane protein beta-barrel" evidence="11">
    <location>
        <begin position="382"/>
        <end position="789"/>
    </location>
</feature>
<feature type="signal peptide" evidence="9">
    <location>
        <begin position="1"/>
        <end position="22"/>
    </location>
</feature>
<evidence type="ECO:0000256" key="8">
    <source>
        <dbReference type="SAM" id="MobiDB-lite"/>
    </source>
</evidence>
<comment type="subcellular location">
    <subcellularLocation>
        <location evidence="1 7">Cell outer membrane</location>
        <topology evidence="1 7">Multi-pass membrane protein</topology>
    </subcellularLocation>
</comment>
<dbReference type="Pfam" id="PF13620">
    <property type="entry name" value="CarboxypepD_reg"/>
    <property type="match status" value="1"/>
</dbReference>
<comment type="caution">
    <text evidence="12">The sequence shown here is derived from an EMBL/GenBank/DDBJ whole genome shotgun (WGS) entry which is preliminary data.</text>
</comment>
<keyword evidence="3 7" id="KW-1134">Transmembrane beta strand</keyword>
<feature type="compositionally biased region" description="Basic and acidic residues" evidence="8">
    <location>
        <begin position="804"/>
        <end position="817"/>
    </location>
</feature>
<keyword evidence="6 7" id="KW-0998">Cell outer membrane</keyword>
<evidence type="ECO:0000313" key="12">
    <source>
        <dbReference type="EMBL" id="MBB6110844.1"/>
    </source>
</evidence>
<dbReference type="PANTHER" id="PTHR40980">
    <property type="entry name" value="PLUG DOMAIN-CONTAINING PROTEIN"/>
    <property type="match status" value="1"/>
</dbReference>
<sequence length="817" mass="91798">MKVLFGGLFSAFLVGMCFFSFAQTKLSAIQGKVLMENNEVAEAATVVLLKAADSSVVRSGLVDAAGKFEFTSVAPGAYLLLATSMGCNKVYSNPYKISEGQTLVAGNIVLKRVSNQLQEVKVVAKRPYIEVKPGKIVLNVQNSLTAEGNSAYDILRQSPGVHVNSTNEALMISGRQPALITIDGKPTNLTGDDLVNLLRSLQSSTIDQIEMITSASAKYDASGGGIINIISKKGTNVGTNGTVTLGGGYGKYYKSRAGITFNNRTAKLNIFGNYTFDDNKTNRYINTNRNIIYKDVLSNYDVDYNNIQKTYNHNFKLGADYAISSKQTIGVLVTGVVREDDFLKNNNLNISNQNRLDSVIIAKSTLDRGSSFLNYNINYNGTLDKSGKNLSADVNYSTYHRHSNEYITNNFYTPAGVKYRDSLQLENLSPSDIRIWTAKIDYVNPLSKTSRLEAGVKYNYIQSDNNLVFGPLINNTYRADPDYTNRFIYTEIVSAAYLNYVNKIGQFNITAGLRAEKTNTTGSSIGVDQSSQVSNKNNYFNLFPQVQLNYEVDKKNVLNLSYNRGIHRPDYQDINPFLYYTDLYDYNSGNPNLKPEYTNSIQLSHTYNNTFITTLYYNVTNDAYDFPVYEQNDSSKVNITIRRNFGRIFVYGATFFAPVQFNNWWNASFNLDASYQRYTSYAIYGNFSRGMEDIIFNTTQNFTLSSTIAAELSGMYETPTLYGINELKQRYTVNAGIGKQIFNKRGNLKLSVIDIFNSDRYRYHVGYQNIDFTGIDKRETRRVMINFTYRFGKTSVKSASKHSTGNDDEQRRTGNRN</sequence>
<keyword evidence="2 7" id="KW-0813">Transport</keyword>
<feature type="chain" id="PRO_5046854950" evidence="9">
    <location>
        <begin position="23"/>
        <end position="817"/>
    </location>
</feature>
<evidence type="ECO:0000256" key="7">
    <source>
        <dbReference type="PROSITE-ProRule" id="PRU01360"/>
    </source>
</evidence>
<dbReference type="SUPFAM" id="SSF49452">
    <property type="entry name" value="Starch-binding domain-like"/>
    <property type="match status" value="1"/>
</dbReference>
<evidence type="ECO:0000259" key="11">
    <source>
        <dbReference type="Pfam" id="PF14905"/>
    </source>
</evidence>
<dbReference type="EMBL" id="JACHCB010000009">
    <property type="protein sequence ID" value="MBB6110844.1"/>
    <property type="molecule type" value="Genomic_DNA"/>
</dbReference>
<dbReference type="Pfam" id="PF07715">
    <property type="entry name" value="Plug"/>
    <property type="match status" value="1"/>
</dbReference>
<accession>A0ABR6PM53</accession>
<evidence type="ECO:0000256" key="3">
    <source>
        <dbReference type="ARBA" id="ARBA00022452"/>
    </source>
</evidence>
<dbReference type="InterPro" id="IPR037066">
    <property type="entry name" value="Plug_dom_sf"/>
</dbReference>
<dbReference type="PROSITE" id="PS52016">
    <property type="entry name" value="TONB_DEPENDENT_REC_3"/>
    <property type="match status" value="1"/>
</dbReference>
<evidence type="ECO:0000259" key="10">
    <source>
        <dbReference type="Pfam" id="PF07715"/>
    </source>
</evidence>
<evidence type="ECO:0000256" key="9">
    <source>
        <dbReference type="SAM" id="SignalP"/>
    </source>
</evidence>
<organism evidence="12 13">
    <name type="scientific">Mucilaginibacter lappiensis</name>
    <dbReference type="NCBI Taxonomy" id="354630"/>
    <lineage>
        <taxon>Bacteria</taxon>
        <taxon>Pseudomonadati</taxon>
        <taxon>Bacteroidota</taxon>
        <taxon>Sphingobacteriia</taxon>
        <taxon>Sphingobacteriales</taxon>
        <taxon>Sphingobacteriaceae</taxon>
        <taxon>Mucilaginibacter</taxon>
    </lineage>
</organism>
<keyword evidence="4 7" id="KW-0812">Transmembrane</keyword>
<dbReference type="InterPro" id="IPR041700">
    <property type="entry name" value="OMP_b-brl_3"/>
</dbReference>